<evidence type="ECO:0000313" key="5">
    <source>
        <dbReference type="Proteomes" id="UP001165190"/>
    </source>
</evidence>
<accession>A0A9W7ILM5</accession>
<dbReference type="Gene3D" id="3.40.33.10">
    <property type="entry name" value="CAP"/>
    <property type="match status" value="1"/>
</dbReference>
<dbReference type="InterPro" id="IPR014044">
    <property type="entry name" value="CAP_dom"/>
</dbReference>
<evidence type="ECO:0000256" key="1">
    <source>
        <dbReference type="SAM" id="MobiDB-lite"/>
    </source>
</evidence>
<dbReference type="PANTHER" id="PTHR10334">
    <property type="entry name" value="CYSTEINE-RICH SECRETORY PROTEIN-RELATED"/>
    <property type="match status" value="1"/>
</dbReference>
<organism evidence="4 5">
    <name type="scientific">Hibiscus trionum</name>
    <name type="common">Flower of an hour</name>
    <dbReference type="NCBI Taxonomy" id="183268"/>
    <lineage>
        <taxon>Eukaryota</taxon>
        <taxon>Viridiplantae</taxon>
        <taxon>Streptophyta</taxon>
        <taxon>Embryophyta</taxon>
        <taxon>Tracheophyta</taxon>
        <taxon>Spermatophyta</taxon>
        <taxon>Magnoliopsida</taxon>
        <taxon>eudicotyledons</taxon>
        <taxon>Gunneridae</taxon>
        <taxon>Pentapetalae</taxon>
        <taxon>rosids</taxon>
        <taxon>malvids</taxon>
        <taxon>Malvales</taxon>
        <taxon>Malvaceae</taxon>
        <taxon>Malvoideae</taxon>
        <taxon>Hibiscus</taxon>
    </lineage>
</organism>
<feature type="compositionally biased region" description="Polar residues" evidence="1">
    <location>
        <begin position="50"/>
        <end position="80"/>
    </location>
</feature>
<keyword evidence="5" id="KW-1185">Reference proteome</keyword>
<dbReference type="EMBL" id="BSYR01000030">
    <property type="protein sequence ID" value="GMI97876.1"/>
    <property type="molecule type" value="Genomic_DNA"/>
</dbReference>
<dbReference type="CDD" id="cd05381">
    <property type="entry name" value="CAP_PR-1"/>
    <property type="match status" value="1"/>
</dbReference>
<feature type="region of interest" description="Disordered" evidence="1">
    <location>
        <begin position="49"/>
        <end position="93"/>
    </location>
</feature>
<gene>
    <name evidence="4" type="ORF">HRI_003456900</name>
</gene>
<dbReference type="AlphaFoldDB" id="A0A9W7ILM5"/>
<dbReference type="SUPFAM" id="SSF55797">
    <property type="entry name" value="PR-1-like"/>
    <property type="match status" value="1"/>
</dbReference>
<protein>
    <recommendedName>
        <fullName evidence="3">SCP domain-containing protein</fullName>
    </recommendedName>
</protein>
<keyword evidence="2" id="KW-0732">Signal</keyword>
<evidence type="ECO:0000256" key="2">
    <source>
        <dbReference type="SAM" id="SignalP"/>
    </source>
</evidence>
<feature type="domain" description="SCP" evidence="3">
    <location>
        <begin position="94"/>
        <end position="226"/>
    </location>
</feature>
<dbReference type="Pfam" id="PF00188">
    <property type="entry name" value="CAP"/>
    <property type="match status" value="1"/>
</dbReference>
<comment type="caution">
    <text evidence="4">The sequence shown here is derived from an EMBL/GenBank/DDBJ whole genome shotgun (WGS) entry which is preliminary data.</text>
</comment>
<dbReference type="GO" id="GO:0005576">
    <property type="term" value="C:extracellular region"/>
    <property type="evidence" value="ECO:0007669"/>
    <property type="project" value="InterPro"/>
</dbReference>
<dbReference type="OrthoDB" id="337038at2759"/>
<dbReference type="PROSITE" id="PS01010">
    <property type="entry name" value="CRISP_2"/>
    <property type="match status" value="1"/>
</dbReference>
<dbReference type="FunFam" id="3.40.33.10:FF:000004">
    <property type="entry name" value="CAP, cysteine-rich secretory protein, antigen 5"/>
    <property type="match status" value="1"/>
</dbReference>
<dbReference type="PRINTS" id="PR00837">
    <property type="entry name" value="V5TPXLIKE"/>
</dbReference>
<dbReference type="InterPro" id="IPR035940">
    <property type="entry name" value="CAP_sf"/>
</dbReference>
<feature type="chain" id="PRO_5040988783" description="SCP domain-containing protein" evidence="2">
    <location>
        <begin position="19"/>
        <end position="230"/>
    </location>
</feature>
<dbReference type="InterPro" id="IPR018244">
    <property type="entry name" value="Allrgn_V5/Tpx1_CS"/>
</dbReference>
<sequence length="230" mass="25172">MTFTKLLFVICFMNLSFSLLSQIDESFISSQIDKFPVLSQLQGSFLSSQTVGSPPLSSQTVGSPHLSQNEEFPPSSQTIELESPPPLADPKDGEATKDILKVHNKVRAEVGVPPLVWNETLAEYAQSYANERSEDCNMEHSTGPYGENLVVSSEDPSIVDAVKFWATEKADYDPGSGTCIGGDHDCGHYTQVVARRTTSVGCAKVKCKNESYFIICSYHPFGNMEGEPAY</sequence>
<dbReference type="SMART" id="SM00198">
    <property type="entry name" value="SCP"/>
    <property type="match status" value="1"/>
</dbReference>
<dbReference type="InterPro" id="IPR001283">
    <property type="entry name" value="CRISP-related"/>
</dbReference>
<feature type="signal peptide" evidence="2">
    <location>
        <begin position="1"/>
        <end position="18"/>
    </location>
</feature>
<evidence type="ECO:0000259" key="3">
    <source>
        <dbReference type="SMART" id="SM00198"/>
    </source>
</evidence>
<evidence type="ECO:0000313" key="4">
    <source>
        <dbReference type="EMBL" id="GMI97876.1"/>
    </source>
</evidence>
<name>A0A9W7ILM5_HIBTR</name>
<dbReference type="Proteomes" id="UP001165190">
    <property type="component" value="Unassembled WGS sequence"/>
</dbReference>
<proteinExistence type="predicted"/>
<reference evidence="4" key="1">
    <citation type="submission" date="2023-05" db="EMBL/GenBank/DDBJ databases">
        <title>Genome and transcriptome analyses reveal genes involved in the formation of fine ridges on petal epidermal cells in Hibiscus trionum.</title>
        <authorList>
            <person name="Koshimizu S."/>
            <person name="Masuda S."/>
            <person name="Ishii T."/>
            <person name="Shirasu K."/>
            <person name="Hoshino A."/>
            <person name="Arita M."/>
        </authorList>
    </citation>
    <scope>NUCLEOTIDE SEQUENCE</scope>
    <source>
        <strain evidence="4">Hamamatsu line</strain>
    </source>
</reference>